<organism evidence="2 3">
    <name type="scientific">Holothuria leucospilota</name>
    <name type="common">Black long sea cucumber</name>
    <name type="synonym">Mertensiothuria leucospilota</name>
    <dbReference type="NCBI Taxonomy" id="206669"/>
    <lineage>
        <taxon>Eukaryota</taxon>
        <taxon>Metazoa</taxon>
        <taxon>Echinodermata</taxon>
        <taxon>Eleutherozoa</taxon>
        <taxon>Echinozoa</taxon>
        <taxon>Holothuroidea</taxon>
        <taxon>Aspidochirotacea</taxon>
        <taxon>Aspidochirotida</taxon>
        <taxon>Holothuriidae</taxon>
        <taxon>Holothuria</taxon>
    </lineage>
</organism>
<gene>
    <name evidence="2" type="ORF">HOLleu_41299</name>
</gene>
<feature type="compositionally biased region" description="Basic and acidic residues" evidence="1">
    <location>
        <begin position="86"/>
        <end position="97"/>
    </location>
</feature>
<proteinExistence type="predicted"/>
<name>A0A9Q1BC06_HOLLE</name>
<reference evidence="2" key="1">
    <citation type="submission" date="2021-10" db="EMBL/GenBank/DDBJ databases">
        <title>Tropical sea cucumber genome reveals ecological adaptation and Cuvierian tubules defense mechanism.</title>
        <authorList>
            <person name="Chen T."/>
        </authorList>
    </citation>
    <scope>NUCLEOTIDE SEQUENCE</scope>
    <source>
        <strain evidence="2">Nanhai2018</strain>
        <tissue evidence="2">Muscle</tissue>
    </source>
</reference>
<evidence type="ECO:0000256" key="1">
    <source>
        <dbReference type="SAM" id="MobiDB-lite"/>
    </source>
</evidence>
<dbReference type="EMBL" id="JAIZAY010000023">
    <property type="protein sequence ID" value="KAJ8019639.1"/>
    <property type="molecule type" value="Genomic_DNA"/>
</dbReference>
<dbReference type="Proteomes" id="UP001152320">
    <property type="component" value="Chromosome 23"/>
</dbReference>
<feature type="compositionally biased region" description="Acidic residues" evidence="1">
    <location>
        <begin position="66"/>
        <end position="85"/>
    </location>
</feature>
<keyword evidence="3" id="KW-1185">Reference proteome</keyword>
<feature type="region of interest" description="Disordered" evidence="1">
    <location>
        <begin position="34"/>
        <end position="97"/>
    </location>
</feature>
<evidence type="ECO:0000313" key="2">
    <source>
        <dbReference type="EMBL" id="KAJ8019639.1"/>
    </source>
</evidence>
<dbReference type="AlphaFoldDB" id="A0A9Q1BC06"/>
<comment type="caution">
    <text evidence="2">The sequence shown here is derived from an EMBL/GenBank/DDBJ whole genome shotgun (WGS) entry which is preliminary data.</text>
</comment>
<sequence length="125" mass="13981">MFWGKEMTFKERRVALDGEGHKKKPAVEAVGIAWDPPPVQRRPTLKYLTDIGSPIGNHPTTPQKPEEEEETGSGDESPEQGEESAADAKEPHMRQAKKISYEMELRPGWCSVRQCGQSSIQTYGL</sequence>
<evidence type="ECO:0000313" key="3">
    <source>
        <dbReference type="Proteomes" id="UP001152320"/>
    </source>
</evidence>
<accession>A0A9Q1BC06</accession>
<protein>
    <submittedName>
        <fullName evidence="2">Uncharacterized protein</fullName>
    </submittedName>
</protein>